<protein>
    <submittedName>
        <fullName evidence="1">Uncharacterized protein</fullName>
    </submittedName>
</protein>
<dbReference type="AlphaFoldDB" id="A0A392VQL5"/>
<sequence length="40" mass="4859">MERSFDPEHIWNLDPEHPWNLDQELTLNLKDRPMQVNQAT</sequence>
<feature type="non-terminal residue" evidence="1">
    <location>
        <position position="40"/>
    </location>
</feature>
<reference evidence="1 2" key="1">
    <citation type="journal article" date="2018" name="Front. Plant Sci.">
        <title>Red Clover (Trifolium pratense) and Zigzag Clover (T. medium) - A Picture of Genomic Similarities and Differences.</title>
        <authorList>
            <person name="Dluhosova J."/>
            <person name="Istvanek J."/>
            <person name="Nedelnik J."/>
            <person name="Repkova J."/>
        </authorList>
    </citation>
    <scope>NUCLEOTIDE SEQUENCE [LARGE SCALE GENOMIC DNA]</scope>
    <source>
        <strain evidence="2">cv. 10/8</strain>
        <tissue evidence="1">Leaf</tissue>
    </source>
</reference>
<name>A0A392VQL5_9FABA</name>
<organism evidence="1 2">
    <name type="scientific">Trifolium medium</name>
    <dbReference type="NCBI Taxonomy" id="97028"/>
    <lineage>
        <taxon>Eukaryota</taxon>
        <taxon>Viridiplantae</taxon>
        <taxon>Streptophyta</taxon>
        <taxon>Embryophyta</taxon>
        <taxon>Tracheophyta</taxon>
        <taxon>Spermatophyta</taxon>
        <taxon>Magnoliopsida</taxon>
        <taxon>eudicotyledons</taxon>
        <taxon>Gunneridae</taxon>
        <taxon>Pentapetalae</taxon>
        <taxon>rosids</taxon>
        <taxon>fabids</taxon>
        <taxon>Fabales</taxon>
        <taxon>Fabaceae</taxon>
        <taxon>Papilionoideae</taxon>
        <taxon>50 kb inversion clade</taxon>
        <taxon>NPAAA clade</taxon>
        <taxon>Hologalegina</taxon>
        <taxon>IRL clade</taxon>
        <taxon>Trifolieae</taxon>
        <taxon>Trifolium</taxon>
    </lineage>
</organism>
<accession>A0A392VQL5</accession>
<comment type="caution">
    <text evidence="1">The sequence shown here is derived from an EMBL/GenBank/DDBJ whole genome shotgun (WGS) entry which is preliminary data.</text>
</comment>
<dbReference type="EMBL" id="LXQA011200637">
    <property type="protein sequence ID" value="MCI88720.1"/>
    <property type="molecule type" value="Genomic_DNA"/>
</dbReference>
<evidence type="ECO:0000313" key="1">
    <source>
        <dbReference type="EMBL" id="MCI88720.1"/>
    </source>
</evidence>
<proteinExistence type="predicted"/>
<keyword evidence="2" id="KW-1185">Reference proteome</keyword>
<evidence type="ECO:0000313" key="2">
    <source>
        <dbReference type="Proteomes" id="UP000265520"/>
    </source>
</evidence>
<dbReference type="Proteomes" id="UP000265520">
    <property type="component" value="Unassembled WGS sequence"/>
</dbReference>